<name>A0A2V2F9T1_9FIRM</name>
<feature type="transmembrane region" description="Helical" evidence="1">
    <location>
        <begin position="6"/>
        <end position="29"/>
    </location>
</feature>
<feature type="transmembrane region" description="Helical" evidence="1">
    <location>
        <begin position="91"/>
        <end position="109"/>
    </location>
</feature>
<dbReference type="AlphaFoldDB" id="A0A2V2F9T1"/>
<dbReference type="STRING" id="1034346.GCA_000313565_01921"/>
<keyword evidence="1" id="KW-0812">Transmembrane</keyword>
<reference evidence="3 4" key="1">
    <citation type="submission" date="2018-05" db="EMBL/GenBank/DDBJ databases">
        <title>Genomic Encyclopedia of Type Strains, Phase IV (KMG-IV): sequencing the most valuable type-strain genomes for metagenomic binning, comparative biology and taxonomic classification.</title>
        <authorList>
            <person name="Goeker M."/>
        </authorList>
    </citation>
    <scope>NUCLEOTIDE SEQUENCE [LARGE SCALE GENOMIC DNA]</scope>
    <source>
        <strain evidence="3 4">JC118</strain>
    </source>
</reference>
<dbReference type="Proteomes" id="UP000247612">
    <property type="component" value="Unassembled WGS sequence"/>
</dbReference>
<dbReference type="Pfam" id="PF05437">
    <property type="entry name" value="AzlD"/>
    <property type="match status" value="1"/>
</dbReference>
<sequence>MISTATSILIIAIMAGVTFLTRVIPFILWGNKNELPSLIRYLGNVLPYAMMGLLVIYCLRNTAVLSAPYGIPELIAVSAVVGLHCWKRNNLISILGGTALYMLLVQVIFK</sequence>
<keyword evidence="4" id="KW-1185">Reference proteome</keyword>
<dbReference type="InterPro" id="IPR008407">
    <property type="entry name" value="Brnchd-chn_aa_trnsp_AzlD"/>
</dbReference>
<dbReference type="EMBL" id="QJKH01000003">
    <property type="protein sequence ID" value="PXX80659.1"/>
    <property type="molecule type" value="Genomic_DNA"/>
</dbReference>
<keyword evidence="1" id="KW-0472">Membrane</keyword>
<evidence type="ECO:0000313" key="4">
    <source>
        <dbReference type="Proteomes" id="UP000247612"/>
    </source>
</evidence>
<feature type="transmembrane region" description="Helical" evidence="1">
    <location>
        <begin position="41"/>
        <end position="63"/>
    </location>
</feature>
<dbReference type="PIRSF" id="PIRSF003203">
    <property type="entry name" value="AzlD"/>
    <property type="match status" value="1"/>
</dbReference>
<evidence type="ECO:0000313" key="3">
    <source>
        <dbReference type="EMBL" id="PXX80659.1"/>
    </source>
</evidence>
<comment type="caution">
    <text evidence="3">The sequence shown here is derived from an EMBL/GenBank/DDBJ whole genome shotgun (WGS) entry which is preliminary data.</text>
</comment>
<evidence type="ECO:0000256" key="1">
    <source>
        <dbReference type="SAM" id="Phobius"/>
    </source>
</evidence>
<reference evidence="2" key="2">
    <citation type="submission" date="2022-03" db="EMBL/GenBank/DDBJ databases">
        <title>First case of bacteraemia caused by Dielma fastidiosa in a patient hospitalised with diverticulitis.</title>
        <authorList>
            <person name="Forman-Ankjaer B."/>
            <person name="Hvid-Jensen F."/>
            <person name="Kobel C.M."/>
            <person name="Greve T."/>
        </authorList>
    </citation>
    <scope>NUCLEOTIDE SEQUENCE</scope>
    <source>
        <strain evidence="2">AUH_DF_2021</strain>
    </source>
</reference>
<evidence type="ECO:0000313" key="2">
    <source>
        <dbReference type="EMBL" id="MDY5166764.1"/>
    </source>
</evidence>
<protein>
    <submittedName>
        <fullName evidence="2">AzlD domain-containing protein</fullName>
    </submittedName>
    <submittedName>
        <fullName evidence="3">Branched-subunit amino acid transport protein AzlD</fullName>
    </submittedName>
</protein>
<dbReference type="OrthoDB" id="308265at2"/>
<dbReference type="EMBL" id="JALDAW010000002">
    <property type="protein sequence ID" value="MDY5166764.1"/>
    <property type="molecule type" value="Genomic_DNA"/>
</dbReference>
<feature type="transmembrane region" description="Helical" evidence="1">
    <location>
        <begin position="69"/>
        <end position="86"/>
    </location>
</feature>
<proteinExistence type="predicted"/>
<dbReference type="RefSeq" id="WP_022938226.1">
    <property type="nucleotide sequence ID" value="NZ_BAABZA010000012.1"/>
</dbReference>
<organism evidence="3 4">
    <name type="scientific">Dielma fastidiosa</name>
    <dbReference type="NCBI Taxonomy" id="1034346"/>
    <lineage>
        <taxon>Bacteria</taxon>
        <taxon>Bacillati</taxon>
        <taxon>Bacillota</taxon>
        <taxon>Erysipelotrichia</taxon>
        <taxon>Erysipelotrichales</taxon>
        <taxon>Erysipelotrichaceae</taxon>
        <taxon>Dielma</taxon>
    </lineage>
</organism>
<dbReference type="Proteomes" id="UP001276902">
    <property type="component" value="Unassembled WGS sequence"/>
</dbReference>
<accession>A0A2V2F9T1</accession>
<gene>
    <name evidence="3" type="ORF">DES51_103255</name>
    <name evidence="2" type="ORF">MQE39_01310</name>
</gene>
<keyword evidence="1" id="KW-1133">Transmembrane helix</keyword>